<evidence type="ECO:0000313" key="2">
    <source>
        <dbReference type="Proteomes" id="UP001177670"/>
    </source>
</evidence>
<comment type="caution">
    <text evidence="1">The sequence shown here is derived from an EMBL/GenBank/DDBJ whole genome shotgun (WGS) entry which is preliminary data.</text>
</comment>
<dbReference type="Proteomes" id="UP001177670">
    <property type="component" value="Unassembled WGS sequence"/>
</dbReference>
<evidence type="ECO:0000313" key="1">
    <source>
        <dbReference type="EMBL" id="KAK1128368.1"/>
    </source>
</evidence>
<dbReference type="AlphaFoldDB" id="A0AA40KPV6"/>
<organism evidence="1 2">
    <name type="scientific">Melipona bicolor</name>
    <dbReference type="NCBI Taxonomy" id="60889"/>
    <lineage>
        <taxon>Eukaryota</taxon>
        <taxon>Metazoa</taxon>
        <taxon>Ecdysozoa</taxon>
        <taxon>Arthropoda</taxon>
        <taxon>Hexapoda</taxon>
        <taxon>Insecta</taxon>
        <taxon>Pterygota</taxon>
        <taxon>Neoptera</taxon>
        <taxon>Endopterygota</taxon>
        <taxon>Hymenoptera</taxon>
        <taxon>Apocrita</taxon>
        <taxon>Aculeata</taxon>
        <taxon>Apoidea</taxon>
        <taxon>Anthophila</taxon>
        <taxon>Apidae</taxon>
        <taxon>Melipona</taxon>
    </lineage>
</organism>
<sequence>VHLAARFLHPEGPFDFGVPLPQRFTELRDSLNPKNHLIPQFNHIREIRLARVHLTTGHGGPEFTYQSDRSKFKALAGFGFLNFSKSRRFLQPD</sequence>
<accession>A0AA40KPV6</accession>
<protein>
    <submittedName>
        <fullName evidence="1">Uncharacterized protein</fullName>
    </submittedName>
</protein>
<name>A0AA40KPV6_9HYME</name>
<gene>
    <name evidence="1" type="ORF">K0M31_002832</name>
</gene>
<proteinExistence type="predicted"/>
<feature type="non-terminal residue" evidence="1">
    <location>
        <position position="1"/>
    </location>
</feature>
<dbReference type="EMBL" id="JAHYIQ010000010">
    <property type="protein sequence ID" value="KAK1128368.1"/>
    <property type="molecule type" value="Genomic_DNA"/>
</dbReference>
<keyword evidence="2" id="KW-1185">Reference proteome</keyword>
<reference evidence="1" key="1">
    <citation type="submission" date="2021-10" db="EMBL/GenBank/DDBJ databases">
        <title>Melipona bicolor Genome sequencing and assembly.</title>
        <authorList>
            <person name="Araujo N.S."/>
            <person name="Arias M.C."/>
        </authorList>
    </citation>
    <scope>NUCLEOTIDE SEQUENCE</scope>
    <source>
        <strain evidence="1">USP_2M_L1-L4_2017</strain>
        <tissue evidence="1">Whole body</tissue>
    </source>
</reference>